<dbReference type="EMBL" id="CP055156">
    <property type="protein sequence ID" value="QNF32645.1"/>
    <property type="molecule type" value="Genomic_DNA"/>
</dbReference>
<dbReference type="SUPFAM" id="SSF52279">
    <property type="entry name" value="Beta-D-glucan exohydrolase, C-terminal domain"/>
    <property type="match status" value="1"/>
</dbReference>
<dbReference type="PRINTS" id="PR00133">
    <property type="entry name" value="GLHYDRLASE3"/>
</dbReference>
<dbReference type="GO" id="GO:0009254">
    <property type="term" value="P:peptidoglycan turnover"/>
    <property type="evidence" value="ECO:0007669"/>
    <property type="project" value="TreeGrafter"/>
</dbReference>
<comment type="similarity">
    <text evidence="2">Belongs to the glycosyl hydrolase 3 family.</text>
</comment>
<name>A0A7G7G661_9BACT</name>
<comment type="catalytic activity">
    <reaction evidence="1">
        <text>Hydrolysis of terminal non-reducing N-acetyl-D-hexosamine residues in N-acetyl-beta-D-hexosaminides.</text>
        <dbReference type="EC" id="3.2.1.52"/>
    </reaction>
</comment>
<evidence type="ECO:0000256" key="4">
    <source>
        <dbReference type="ARBA" id="ARBA00022801"/>
    </source>
</evidence>
<proteinExistence type="inferred from homology"/>
<dbReference type="InterPro" id="IPR050226">
    <property type="entry name" value="NagZ_Beta-hexosaminidase"/>
</dbReference>
<sequence length="606" mass="68139">MLFFKNYAFNCRLLRFWITGFLLLAGLYLSSCREKEPPARKVVFKAREVEIDIEDTLKYPNALITSLHRKNRWVDSVFRRLTPEERIAQLMIVEAFSNQGPEHEEDVLHLIKKYKVGGLIFFQGGPVRQAKLTNKFQAASKVPLLISMDAESGIGMRMDSAIQYPLPMLLGAINNDSLIYRMGAEIAMEFKRLGMHLNFAPVVDINNNPANPIIGYRAFGENKNDVASKSLAYMLGMQSEGIIATAKHFPGHGDTNVDSHHDLPVIPYGRDRLDSLELYPFRELIQAGVGGIMVAHMHLPKLDSTSNLPSTLSRPIVTDLLKKELEFGGLVVTDAMVMKGVTKYFKAGEAEVRALEAGNDVLERLVSVPKAIEAIKLAIRQKRLSQVDIDKRCKKVLSAKYWVGLNKYQPIVLDSLYADLTASRAYETNWRLAEGSLTMLHNQSHIIPLQRKKRVKYAVVAVGASKPTFFQKRLSEYVPVENFVLPRRSDKKARLALRRKLKKYKQVVIGLYGPSIRPSNTLLLAKEELDLVNELLDQKNSLVVLFDNAYTLTQLKDIRKADGLIVGYQQLLPVQEAAAKLVAGRISANGKLPVTVNEYFKYGDGL</sequence>
<protein>
    <recommendedName>
        <fullName evidence="3">beta-N-acetylhexosaminidase</fullName>
        <ecNumber evidence="3">3.2.1.52</ecNumber>
    </recommendedName>
</protein>
<reference evidence="7 8" key="1">
    <citation type="journal article" date="2018" name="Int. J. Syst. Evol. Microbiol.">
        <title>Adhaeribacter swui sp. nov., isolated from wet mud.</title>
        <authorList>
            <person name="Kim D.U."/>
            <person name="Kim K.W."/>
            <person name="Kang M.S."/>
            <person name="Kim J.Y."/>
            <person name="Jang J.H."/>
            <person name="Kim M.K."/>
        </authorList>
    </citation>
    <scope>NUCLEOTIDE SEQUENCE [LARGE SCALE GENOMIC DNA]</scope>
    <source>
        <strain evidence="7 8">KCTC 52873</strain>
    </source>
</reference>
<evidence type="ECO:0000256" key="5">
    <source>
        <dbReference type="ARBA" id="ARBA00023295"/>
    </source>
</evidence>
<dbReference type="PANTHER" id="PTHR30480:SF13">
    <property type="entry name" value="BETA-HEXOSAMINIDASE"/>
    <property type="match status" value="1"/>
</dbReference>
<keyword evidence="5" id="KW-0326">Glycosidase</keyword>
<dbReference type="InterPro" id="IPR036962">
    <property type="entry name" value="Glyco_hydro_3_N_sf"/>
</dbReference>
<dbReference type="KEGG" id="aswu:HUW51_07850"/>
<accession>A0A7G7G661</accession>
<dbReference type="GO" id="GO:0004563">
    <property type="term" value="F:beta-N-acetylhexosaminidase activity"/>
    <property type="evidence" value="ECO:0007669"/>
    <property type="project" value="UniProtKB-EC"/>
</dbReference>
<dbReference type="EC" id="3.2.1.52" evidence="3"/>
<dbReference type="InterPro" id="IPR036881">
    <property type="entry name" value="Glyco_hydro_3_C_sf"/>
</dbReference>
<dbReference type="RefSeq" id="WP_185273423.1">
    <property type="nucleotide sequence ID" value="NZ_CP055156.1"/>
</dbReference>
<dbReference type="AlphaFoldDB" id="A0A7G7G661"/>
<evidence type="ECO:0000313" key="7">
    <source>
        <dbReference type="EMBL" id="QNF32645.1"/>
    </source>
</evidence>
<dbReference type="InterPro" id="IPR001764">
    <property type="entry name" value="Glyco_hydro_3_N"/>
</dbReference>
<dbReference type="SUPFAM" id="SSF51445">
    <property type="entry name" value="(Trans)glycosidases"/>
    <property type="match status" value="1"/>
</dbReference>
<gene>
    <name evidence="7" type="ORF">HUW51_07850</name>
</gene>
<dbReference type="Gene3D" id="3.20.20.300">
    <property type="entry name" value="Glycoside hydrolase, family 3, N-terminal domain"/>
    <property type="match status" value="1"/>
</dbReference>
<evidence type="ECO:0000313" key="8">
    <source>
        <dbReference type="Proteomes" id="UP000515237"/>
    </source>
</evidence>
<evidence type="ECO:0000256" key="1">
    <source>
        <dbReference type="ARBA" id="ARBA00001231"/>
    </source>
</evidence>
<keyword evidence="4 7" id="KW-0378">Hydrolase</keyword>
<organism evidence="7 8">
    <name type="scientific">Adhaeribacter swui</name>
    <dbReference type="NCBI Taxonomy" id="2086471"/>
    <lineage>
        <taxon>Bacteria</taxon>
        <taxon>Pseudomonadati</taxon>
        <taxon>Bacteroidota</taxon>
        <taxon>Cytophagia</taxon>
        <taxon>Cytophagales</taxon>
        <taxon>Hymenobacteraceae</taxon>
        <taxon>Adhaeribacter</taxon>
    </lineage>
</organism>
<dbReference type="Pfam" id="PF00933">
    <property type="entry name" value="Glyco_hydro_3"/>
    <property type="match status" value="1"/>
</dbReference>
<keyword evidence="8" id="KW-1185">Reference proteome</keyword>
<evidence type="ECO:0000256" key="3">
    <source>
        <dbReference type="ARBA" id="ARBA00012663"/>
    </source>
</evidence>
<dbReference type="InterPro" id="IPR017853">
    <property type="entry name" value="GH"/>
</dbReference>
<dbReference type="Proteomes" id="UP000515237">
    <property type="component" value="Chromosome"/>
</dbReference>
<dbReference type="PANTHER" id="PTHR30480">
    <property type="entry name" value="BETA-HEXOSAMINIDASE-RELATED"/>
    <property type="match status" value="1"/>
</dbReference>
<evidence type="ECO:0000259" key="6">
    <source>
        <dbReference type="Pfam" id="PF00933"/>
    </source>
</evidence>
<feature type="domain" description="Glycoside hydrolase family 3 N-terminal" evidence="6">
    <location>
        <begin position="84"/>
        <end position="398"/>
    </location>
</feature>
<dbReference type="Gene3D" id="3.40.50.1700">
    <property type="entry name" value="Glycoside hydrolase family 3 C-terminal domain"/>
    <property type="match status" value="1"/>
</dbReference>
<dbReference type="GO" id="GO:0005975">
    <property type="term" value="P:carbohydrate metabolic process"/>
    <property type="evidence" value="ECO:0007669"/>
    <property type="project" value="InterPro"/>
</dbReference>
<evidence type="ECO:0000256" key="2">
    <source>
        <dbReference type="ARBA" id="ARBA00005336"/>
    </source>
</evidence>